<comment type="caution">
    <text evidence="1">The sequence shown here is derived from an EMBL/GenBank/DDBJ whole genome shotgun (WGS) entry which is preliminary data.</text>
</comment>
<gene>
    <name evidence="1" type="ORF">EXN75_04115</name>
</gene>
<reference evidence="1 2" key="1">
    <citation type="submission" date="2019-02" db="EMBL/GenBank/DDBJ databases">
        <title>Draft Genome Sequence of the Prevotella sp. BCRC 81118, Isolated from Human Feces.</title>
        <authorList>
            <person name="Huang C.-H."/>
        </authorList>
    </citation>
    <scope>NUCLEOTIDE SEQUENCE [LARGE SCALE GENOMIC DNA]</scope>
    <source>
        <strain evidence="1 2">BCRC 81118</strain>
    </source>
</reference>
<name>A0A4Y8VS20_9BACT</name>
<dbReference type="Proteomes" id="UP000297872">
    <property type="component" value="Unassembled WGS sequence"/>
</dbReference>
<sequence length="271" mass="31819">MQVTGNNKNWQQARLTIRVSNNTLSFSVVDREAEHQVIYEPYTVKSGVSMAANLRQAFKESDLLQRGYSKVRVYIDTPVLIVPVEEFKEEDLATLYQHAFTKHGSDALHYRVQPSLNVVAIFPINKDLKLVVEDNFSNVRFTPILQPVWNYLHQRSFAGIRRKLFAYFHDKKVDIFSFEKNRFKFFNSFEAPHPKDAIYFMMYVWKQLGMDQQQDELHLVGDIPDKEWLLYNIKLYIRKVNVLNPCAEFNRAPITEIKGMPFDLLALYLSK</sequence>
<dbReference type="Pfam" id="PF12864">
    <property type="entry name" value="DUF3822"/>
    <property type="match status" value="1"/>
</dbReference>
<dbReference type="RefSeq" id="WP_118118616.1">
    <property type="nucleotide sequence ID" value="NZ_DAWDDY010000013.1"/>
</dbReference>
<evidence type="ECO:0000313" key="2">
    <source>
        <dbReference type="Proteomes" id="UP000297872"/>
    </source>
</evidence>
<dbReference type="OrthoDB" id="658622at2"/>
<dbReference type="GeneID" id="302994482"/>
<accession>A0A4Y8VS20</accession>
<organism evidence="1 2">
    <name type="scientific">Segatella hominis</name>
    <dbReference type="NCBI Taxonomy" id="2518605"/>
    <lineage>
        <taxon>Bacteria</taxon>
        <taxon>Pseudomonadati</taxon>
        <taxon>Bacteroidota</taxon>
        <taxon>Bacteroidia</taxon>
        <taxon>Bacteroidales</taxon>
        <taxon>Prevotellaceae</taxon>
        <taxon>Segatella</taxon>
    </lineage>
</organism>
<dbReference type="Gene3D" id="3.30.420.250">
    <property type="match status" value="1"/>
</dbReference>
<dbReference type="InterPro" id="IPR024213">
    <property type="entry name" value="DUF3822"/>
</dbReference>
<dbReference type="Gene3D" id="3.30.420.260">
    <property type="match status" value="1"/>
</dbReference>
<proteinExistence type="predicted"/>
<dbReference type="CDD" id="cd24013">
    <property type="entry name" value="ASKHA_ATPase_BT3980-like"/>
    <property type="match status" value="1"/>
</dbReference>
<evidence type="ECO:0000313" key="1">
    <source>
        <dbReference type="EMBL" id="TFH83330.1"/>
    </source>
</evidence>
<protein>
    <submittedName>
        <fullName evidence="1">DUF3822 family protein</fullName>
    </submittedName>
</protein>
<dbReference type="EMBL" id="SGVY01000007">
    <property type="protein sequence ID" value="TFH83330.1"/>
    <property type="molecule type" value="Genomic_DNA"/>
</dbReference>
<keyword evidence="2" id="KW-1185">Reference proteome</keyword>
<dbReference type="AlphaFoldDB" id="A0A4Y8VS20"/>